<dbReference type="PANTHER" id="PTHR10039">
    <property type="entry name" value="AMELOGENIN"/>
    <property type="match status" value="1"/>
</dbReference>
<feature type="compositionally biased region" description="Basic and acidic residues" evidence="2">
    <location>
        <begin position="7"/>
        <end position="17"/>
    </location>
</feature>
<evidence type="ECO:0000259" key="3">
    <source>
        <dbReference type="Pfam" id="PF17107"/>
    </source>
</evidence>
<dbReference type="SUPFAM" id="SSF52540">
    <property type="entry name" value="P-loop containing nucleoside triphosphate hydrolases"/>
    <property type="match status" value="1"/>
</dbReference>
<reference evidence="6 7" key="1">
    <citation type="submission" date="2016-04" db="EMBL/GenBank/DDBJ databases">
        <title>A degradative enzymes factory behind the ericoid mycorrhizal symbiosis.</title>
        <authorList>
            <consortium name="DOE Joint Genome Institute"/>
            <person name="Martino E."/>
            <person name="Morin E."/>
            <person name="Grelet G."/>
            <person name="Kuo A."/>
            <person name="Kohler A."/>
            <person name="Daghino S."/>
            <person name="Barry K."/>
            <person name="Choi C."/>
            <person name="Cichocki N."/>
            <person name="Clum A."/>
            <person name="Copeland A."/>
            <person name="Hainaut M."/>
            <person name="Haridas S."/>
            <person name="Labutti K."/>
            <person name="Lindquist E."/>
            <person name="Lipzen A."/>
            <person name="Khouja H.-R."/>
            <person name="Murat C."/>
            <person name="Ohm R."/>
            <person name="Olson A."/>
            <person name="Spatafora J."/>
            <person name="Veneault-Fourrey C."/>
            <person name="Henrissat B."/>
            <person name="Grigoriev I."/>
            <person name="Martin F."/>
            <person name="Perotto S."/>
        </authorList>
    </citation>
    <scope>NUCLEOTIDE SEQUENCE [LARGE SCALE GENOMIC DNA]</scope>
    <source>
        <strain evidence="6 7">E</strain>
    </source>
</reference>
<dbReference type="RefSeq" id="XP_024728309.1">
    <property type="nucleotide sequence ID" value="XM_024871224.1"/>
</dbReference>
<dbReference type="Gene3D" id="3.40.50.300">
    <property type="entry name" value="P-loop containing nucleotide triphosphate hydrolases"/>
    <property type="match status" value="1"/>
</dbReference>
<keyword evidence="7" id="KW-1185">Reference proteome</keyword>
<feature type="domain" description="Nephrocystin 3-like N-terminal" evidence="4">
    <location>
        <begin position="315"/>
        <end position="498"/>
    </location>
</feature>
<feature type="region of interest" description="Disordered" evidence="2">
    <location>
        <begin position="1"/>
        <end position="28"/>
    </location>
</feature>
<proteinExistence type="predicted"/>
<dbReference type="AlphaFoldDB" id="A0A2J6SKW5"/>
<dbReference type="PANTHER" id="PTHR10039:SF5">
    <property type="entry name" value="NACHT DOMAIN-CONTAINING PROTEIN"/>
    <property type="match status" value="1"/>
</dbReference>
<dbReference type="InterPro" id="IPR031352">
    <property type="entry name" value="SesA"/>
</dbReference>
<evidence type="ECO:0000313" key="6">
    <source>
        <dbReference type="EMBL" id="PMD51405.1"/>
    </source>
</evidence>
<dbReference type="Pfam" id="PF24883">
    <property type="entry name" value="NPHP3_N"/>
    <property type="match status" value="1"/>
</dbReference>
<dbReference type="Pfam" id="PF17107">
    <property type="entry name" value="SesA"/>
    <property type="match status" value="1"/>
</dbReference>
<dbReference type="STRING" id="1095630.A0A2J6SKW5"/>
<dbReference type="GeneID" id="36579306"/>
<dbReference type="InterPro" id="IPR056884">
    <property type="entry name" value="NPHP3-like_N"/>
</dbReference>
<gene>
    <name evidence="6" type="ORF">K444DRAFT_231223</name>
</gene>
<feature type="domain" description="NACHT-NTPase and P-loop NTPases N-terminal" evidence="3">
    <location>
        <begin position="58"/>
        <end position="179"/>
    </location>
</feature>
<protein>
    <submittedName>
        <fullName evidence="6">Uncharacterized protein</fullName>
    </submittedName>
</protein>
<accession>A0A2J6SKW5</accession>
<dbReference type="OrthoDB" id="674604at2759"/>
<organism evidence="6 7">
    <name type="scientific">Hyaloscypha bicolor E</name>
    <dbReference type="NCBI Taxonomy" id="1095630"/>
    <lineage>
        <taxon>Eukaryota</taxon>
        <taxon>Fungi</taxon>
        <taxon>Dikarya</taxon>
        <taxon>Ascomycota</taxon>
        <taxon>Pezizomycotina</taxon>
        <taxon>Leotiomycetes</taxon>
        <taxon>Helotiales</taxon>
        <taxon>Hyaloscyphaceae</taxon>
        <taxon>Hyaloscypha</taxon>
        <taxon>Hyaloscypha bicolor</taxon>
    </lineage>
</organism>
<dbReference type="Proteomes" id="UP000235371">
    <property type="component" value="Unassembled WGS sequence"/>
</dbReference>
<dbReference type="Pfam" id="PF25053">
    <property type="entry name" value="DUF7791"/>
    <property type="match status" value="1"/>
</dbReference>
<keyword evidence="1" id="KW-0677">Repeat</keyword>
<evidence type="ECO:0000313" key="7">
    <source>
        <dbReference type="Proteomes" id="UP000235371"/>
    </source>
</evidence>
<dbReference type="InParanoid" id="A0A2J6SKW5"/>
<dbReference type="EMBL" id="KZ613912">
    <property type="protein sequence ID" value="PMD51405.1"/>
    <property type="molecule type" value="Genomic_DNA"/>
</dbReference>
<dbReference type="InterPro" id="IPR056693">
    <property type="entry name" value="DUF7791"/>
</dbReference>
<name>A0A2J6SKW5_9HELO</name>
<evidence type="ECO:0000256" key="2">
    <source>
        <dbReference type="SAM" id="MobiDB-lite"/>
    </source>
</evidence>
<evidence type="ECO:0000256" key="1">
    <source>
        <dbReference type="ARBA" id="ARBA00022737"/>
    </source>
</evidence>
<evidence type="ECO:0000259" key="4">
    <source>
        <dbReference type="Pfam" id="PF24883"/>
    </source>
</evidence>
<evidence type="ECO:0000259" key="5">
    <source>
        <dbReference type="Pfam" id="PF25053"/>
    </source>
</evidence>
<feature type="domain" description="DUF7791" evidence="5">
    <location>
        <begin position="608"/>
        <end position="686"/>
    </location>
</feature>
<dbReference type="InterPro" id="IPR027417">
    <property type="entry name" value="P-loop_NTPase"/>
</dbReference>
<sequence>MPVCVRGAEKRNRELHPPLRARKGTKTSRTEGCFLQTTTSFTVNIMSGAEAILVLGVVSSVIAVVDGTKQVYDAAANAEGLPEAFREVAERLPIVRNILASAEKHIRDGDIDESSCKAMKPVIERCRKRAENLDMLFRKVIPPGDASRPERYLKAVRTLGKGGKVETLMMGMLEDTQLLTSDYGLQAFTKDQMEQIAKALKEVSDIKISVPDSGFHDSTTTTNILGDVHGTQTINNVEGNQYLATGSAKQYNATTMSFEMKDANFHAQTQNFFPSSAHRTYRGLREECEEDFLELLGFPEMNERYENITEAHAQTFRWIYENPDLKFMNWLRKGEGIYWISGKAGCGKSTLMKHLYENPKMRQSLPSDIENICVAGFFFHDRGPHPLLKSQEGLFRAILHRILSRYQQLISVVLPRQFAIFSKRTDRIQNGGWQWTLSELKTAFRALVNQKVLSLRLCLLIDGLDEFSGEHKDIIAVLDELAHPPSDSVQVQFCLSSRPLLAFENAYSMHRHLRVQDLTAGDIKKYVTDEFNKDVHLKELATNDRVTSDQIMEEILEKAEGVFLWVTLVVNSLIKGLEDGDDMKDLQGRLSELPAGLKPLYQRMVENIQPRYHEQAAQLFRIVDIAASPLTPLALSFIDEDPKAALSVKHEVFSDDEIKRRHILVAKRLKSRCAGLIEISVSKGERGGAGIRRDFKYQLEVSKGTIPALDS</sequence>